<keyword evidence="1" id="KW-0812">Transmembrane</keyword>
<sequence length="72" mass="7874">MDPITLTIGLLGIVFGTVTLVLRFINPEKLGKLEAMKKIFGEKAGNIVHLVSYSLVPIAFGLVLIFDSFPKQ</sequence>
<accession>A0A4R9M130</accession>
<keyword evidence="3" id="KW-1185">Reference proteome</keyword>
<dbReference type="EMBL" id="RQHW01000013">
    <property type="protein sequence ID" value="TGN20400.1"/>
    <property type="molecule type" value="Genomic_DNA"/>
</dbReference>
<keyword evidence="1" id="KW-0472">Membrane</keyword>
<feature type="transmembrane region" description="Helical" evidence="1">
    <location>
        <begin position="6"/>
        <end position="25"/>
    </location>
</feature>
<reference evidence="2" key="1">
    <citation type="journal article" date="2019" name="PLoS Negl. Trop. Dis.">
        <title>Revisiting the worldwide diversity of Leptospira species in the environment.</title>
        <authorList>
            <person name="Vincent A.T."/>
            <person name="Schiettekatte O."/>
            <person name="Bourhy P."/>
            <person name="Veyrier F.J."/>
            <person name="Picardeau M."/>
        </authorList>
    </citation>
    <scope>NUCLEOTIDE SEQUENCE [LARGE SCALE GENOMIC DNA]</scope>
    <source>
        <strain evidence="2">201300427</strain>
    </source>
</reference>
<keyword evidence="1" id="KW-1133">Transmembrane helix</keyword>
<comment type="caution">
    <text evidence="2">The sequence shown here is derived from an EMBL/GenBank/DDBJ whole genome shotgun (WGS) entry which is preliminary data.</text>
</comment>
<evidence type="ECO:0000313" key="2">
    <source>
        <dbReference type="EMBL" id="TGN20400.1"/>
    </source>
</evidence>
<evidence type="ECO:0000313" key="3">
    <source>
        <dbReference type="Proteomes" id="UP000298058"/>
    </source>
</evidence>
<feature type="transmembrane region" description="Helical" evidence="1">
    <location>
        <begin position="46"/>
        <end position="66"/>
    </location>
</feature>
<gene>
    <name evidence="2" type="ORF">EHS15_04090</name>
</gene>
<name>A0A4R9M130_9LEPT</name>
<dbReference type="Proteomes" id="UP000298058">
    <property type="component" value="Unassembled WGS sequence"/>
</dbReference>
<evidence type="ECO:0000256" key="1">
    <source>
        <dbReference type="SAM" id="Phobius"/>
    </source>
</evidence>
<dbReference type="AlphaFoldDB" id="A0A4R9M130"/>
<dbReference type="RefSeq" id="WP_135759264.1">
    <property type="nucleotide sequence ID" value="NZ_RQHW01000013.1"/>
</dbReference>
<protein>
    <submittedName>
        <fullName evidence="2">Uncharacterized protein</fullName>
    </submittedName>
</protein>
<proteinExistence type="predicted"/>
<dbReference type="OrthoDB" id="331705at2"/>
<organism evidence="2 3">
    <name type="scientific">Leptospira idonii</name>
    <dbReference type="NCBI Taxonomy" id="1193500"/>
    <lineage>
        <taxon>Bacteria</taxon>
        <taxon>Pseudomonadati</taxon>
        <taxon>Spirochaetota</taxon>
        <taxon>Spirochaetia</taxon>
        <taxon>Leptospirales</taxon>
        <taxon>Leptospiraceae</taxon>
        <taxon>Leptospira</taxon>
    </lineage>
</organism>